<dbReference type="Proteomes" id="UP000287651">
    <property type="component" value="Unassembled WGS sequence"/>
</dbReference>
<comment type="caution">
    <text evidence="1">The sequence shown here is derived from an EMBL/GenBank/DDBJ whole genome shotgun (WGS) entry which is preliminary data.</text>
</comment>
<name>A0A426YLU0_ENSVE</name>
<gene>
    <name evidence="1" type="ORF">B296_00036119</name>
</gene>
<evidence type="ECO:0000313" key="2">
    <source>
        <dbReference type="Proteomes" id="UP000287651"/>
    </source>
</evidence>
<evidence type="ECO:0000313" key="1">
    <source>
        <dbReference type="EMBL" id="RRT52684.1"/>
    </source>
</evidence>
<sequence length="123" mass="13518">MIRSCWELHFGEQCNGKKGCGFKELMPWYDRGGIDARPVTRWRRPCMRVAVCLSIDQGELLGGYSGVEAGGRKGRGATTSPVGLSYPKSKVLDRKEADSEERHSVAEADLLIAKEGMQMQGNG</sequence>
<reference evidence="1 2" key="1">
    <citation type="journal article" date="2014" name="Agronomy (Basel)">
        <title>A Draft Genome Sequence for Ensete ventricosum, the Drought-Tolerant Tree Against Hunger.</title>
        <authorList>
            <person name="Harrison J."/>
            <person name="Moore K.A."/>
            <person name="Paszkiewicz K."/>
            <person name="Jones T."/>
            <person name="Grant M."/>
            <person name="Ambacheew D."/>
            <person name="Muzemil S."/>
            <person name="Studholme D.J."/>
        </authorList>
    </citation>
    <scope>NUCLEOTIDE SEQUENCE [LARGE SCALE GENOMIC DNA]</scope>
</reference>
<protein>
    <submittedName>
        <fullName evidence="1">Uncharacterized protein</fullName>
    </submittedName>
</protein>
<dbReference type="AlphaFoldDB" id="A0A426YLU0"/>
<accession>A0A426YLU0</accession>
<proteinExistence type="predicted"/>
<dbReference type="EMBL" id="AMZH03011538">
    <property type="protein sequence ID" value="RRT52684.1"/>
    <property type="molecule type" value="Genomic_DNA"/>
</dbReference>
<organism evidence="1 2">
    <name type="scientific">Ensete ventricosum</name>
    <name type="common">Abyssinian banana</name>
    <name type="synonym">Musa ensete</name>
    <dbReference type="NCBI Taxonomy" id="4639"/>
    <lineage>
        <taxon>Eukaryota</taxon>
        <taxon>Viridiplantae</taxon>
        <taxon>Streptophyta</taxon>
        <taxon>Embryophyta</taxon>
        <taxon>Tracheophyta</taxon>
        <taxon>Spermatophyta</taxon>
        <taxon>Magnoliopsida</taxon>
        <taxon>Liliopsida</taxon>
        <taxon>Zingiberales</taxon>
        <taxon>Musaceae</taxon>
        <taxon>Ensete</taxon>
    </lineage>
</organism>